<keyword evidence="1" id="KW-0472">Membrane</keyword>
<dbReference type="EMBL" id="JBBMFL010000011">
    <property type="protein sequence ID" value="MEQ2545256.1"/>
    <property type="molecule type" value="Genomic_DNA"/>
</dbReference>
<accession>A0ABV1GXW6</accession>
<comment type="caution">
    <text evidence="2">The sequence shown here is derived from an EMBL/GenBank/DDBJ whole genome shotgun (WGS) entry which is preliminary data.</text>
</comment>
<keyword evidence="1" id="KW-0812">Transmembrane</keyword>
<protein>
    <submittedName>
        <fullName evidence="2">Uncharacterized protein</fullName>
    </submittedName>
</protein>
<organism evidence="2 3">
    <name type="scientific">Alistipes intestinihominis</name>
    <dbReference type="NCBI Taxonomy" id="3133172"/>
    <lineage>
        <taxon>Bacteria</taxon>
        <taxon>Pseudomonadati</taxon>
        <taxon>Bacteroidota</taxon>
        <taxon>Bacteroidia</taxon>
        <taxon>Bacteroidales</taxon>
        <taxon>Rikenellaceae</taxon>
        <taxon>Alistipes</taxon>
    </lineage>
</organism>
<evidence type="ECO:0000256" key="1">
    <source>
        <dbReference type="SAM" id="Phobius"/>
    </source>
</evidence>
<reference evidence="2 3" key="1">
    <citation type="submission" date="2024-03" db="EMBL/GenBank/DDBJ databases">
        <title>Human intestinal bacterial collection.</title>
        <authorList>
            <person name="Pauvert C."/>
            <person name="Hitch T.C.A."/>
            <person name="Clavel T."/>
        </authorList>
    </citation>
    <scope>NUCLEOTIDE SEQUENCE [LARGE SCALE GENOMIC DNA]</scope>
    <source>
        <strain evidence="2 3">CLA-KB-H122</strain>
    </source>
</reference>
<dbReference type="RefSeq" id="WP_019149433.1">
    <property type="nucleotide sequence ID" value="NZ_JBBMFL010000011.1"/>
</dbReference>
<dbReference type="GeneID" id="78181233"/>
<gene>
    <name evidence="2" type="ORF">WMO46_09885</name>
</gene>
<feature type="transmembrane region" description="Helical" evidence="1">
    <location>
        <begin position="20"/>
        <end position="41"/>
    </location>
</feature>
<proteinExistence type="predicted"/>
<sequence>MIQSKKALVKEPDEQKETAAYGGCFFALVGAIAALLAIFCARL</sequence>
<keyword evidence="1" id="KW-1133">Transmembrane helix</keyword>
<dbReference type="Proteomes" id="UP001460202">
    <property type="component" value="Unassembled WGS sequence"/>
</dbReference>
<keyword evidence="3" id="KW-1185">Reference proteome</keyword>
<name>A0ABV1GXW6_9BACT</name>
<evidence type="ECO:0000313" key="3">
    <source>
        <dbReference type="Proteomes" id="UP001460202"/>
    </source>
</evidence>
<evidence type="ECO:0000313" key="2">
    <source>
        <dbReference type="EMBL" id="MEQ2545256.1"/>
    </source>
</evidence>